<evidence type="ECO:0000313" key="10">
    <source>
        <dbReference type="Proteomes" id="UP001158576"/>
    </source>
</evidence>
<dbReference type="Gene3D" id="3.30.420.10">
    <property type="entry name" value="Ribonuclease H-like superfamily/Ribonuclease H"/>
    <property type="match status" value="1"/>
</dbReference>
<reference evidence="9 10" key="1">
    <citation type="submission" date="2021-04" db="EMBL/GenBank/DDBJ databases">
        <authorList>
            <person name="Bliznina A."/>
        </authorList>
    </citation>
    <scope>NUCLEOTIDE SEQUENCE [LARGE SCALE GENOMIC DNA]</scope>
</reference>
<dbReference type="PANTHER" id="PTHR13058:SF19">
    <property type="entry name" value="LD40940P"/>
    <property type="match status" value="1"/>
</dbReference>
<evidence type="ECO:0000256" key="7">
    <source>
        <dbReference type="ARBA" id="ARBA00025769"/>
    </source>
</evidence>
<gene>
    <name evidence="9" type="ORF">OKIOD_LOCUS6119</name>
</gene>
<evidence type="ECO:0000256" key="6">
    <source>
        <dbReference type="ARBA" id="ARBA00022842"/>
    </source>
</evidence>
<evidence type="ECO:0000256" key="4">
    <source>
        <dbReference type="ARBA" id="ARBA00022801"/>
    </source>
</evidence>
<evidence type="ECO:0000256" key="3">
    <source>
        <dbReference type="ARBA" id="ARBA00022723"/>
    </source>
</evidence>
<feature type="domain" description="Exonuclease" evidence="8">
    <location>
        <begin position="316"/>
        <end position="514"/>
    </location>
</feature>
<evidence type="ECO:0000256" key="2">
    <source>
        <dbReference type="ARBA" id="ARBA00022722"/>
    </source>
</evidence>
<evidence type="ECO:0000256" key="1">
    <source>
        <dbReference type="ARBA" id="ARBA00001946"/>
    </source>
</evidence>
<keyword evidence="3" id="KW-0479">Metal-binding</keyword>
<organism evidence="9 10">
    <name type="scientific">Oikopleura dioica</name>
    <name type="common">Tunicate</name>
    <dbReference type="NCBI Taxonomy" id="34765"/>
    <lineage>
        <taxon>Eukaryota</taxon>
        <taxon>Metazoa</taxon>
        <taxon>Chordata</taxon>
        <taxon>Tunicata</taxon>
        <taxon>Appendicularia</taxon>
        <taxon>Copelata</taxon>
        <taxon>Oikopleuridae</taxon>
        <taxon>Oikopleura</taxon>
    </lineage>
</organism>
<evidence type="ECO:0000259" key="8">
    <source>
        <dbReference type="SMART" id="SM00479"/>
    </source>
</evidence>
<keyword evidence="6" id="KW-0460">Magnesium</keyword>
<accession>A0ABN7SA63</accession>
<evidence type="ECO:0000256" key="5">
    <source>
        <dbReference type="ARBA" id="ARBA00022839"/>
    </source>
</evidence>
<dbReference type="SUPFAM" id="SSF53098">
    <property type="entry name" value="Ribonuclease H-like"/>
    <property type="match status" value="1"/>
</dbReference>
<keyword evidence="4" id="KW-0378">Hydrolase</keyword>
<evidence type="ECO:0000313" key="9">
    <source>
        <dbReference type="EMBL" id="CAG5096311.1"/>
    </source>
</evidence>
<dbReference type="SMART" id="SM00479">
    <property type="entry name" value="EXOIII"/>
    <property type="match status" value="1"/>
</dbReference>
<keyword evidence="5" id="KW-0269">Exonuclease</keyword>
<dbReference type="EMBL" id="OU015569">
    <property type="protein sequence ID" value="CAG5096311.1"/>
    <property type="molecule type" value="Genomic_DNA"/>
</dbReference>
<name>A0ABN7SA63_OIKDI</name>
<proteinExistence type="inferred from homology"/>
<dbReference type="InterPro" id="IPR012337">
    <property type="entry name" value="RNaseH-like_sf"/>
</dbReference>
<keyword evidence="10" id="KW-1185">Reference proteome</keyword>
<sequence length="605" mass="69243">MDDVTKDHLLELIAGIWSKPEELTLVHVSCKTTLVAVVEALLQFKEGLQLFGLDENDQQQIKMCKGKVQKTFALFQLKVYKAQICLRMETYDSQKLEPGCNLVLGIGYWSPKLNGKFHRVETLEMEHLMPDIGNNLGRLKVHNFNIAKREIEGEETYDVLAPASETPLPVKLYFTTNLEEKIGKINELLKEVLFDDKPIVILFRFTRSYDKVKMLLKNTHSNVVLIKHNESRLLDIITFLGDLLPKHIVIFDTDMNLLRIVAYYKSRMTGFPVYCYTITHEQSYETSFLKKQKAAEKKNSANFTKTIRRGEDLNYTVIYYDTETTGRARDCSICEIACWAQELNKFECPSVYNQNHRGPNVFYELMVPDRKFSAGASKVNGIKREGKTGLKVRGKVHKHVQSANKAMGKLCEWLEGFSKKVVLVAHFGTGYDHPILIRQMARAGLAERFKNSIYGFSDTMIPLKRTMPKQKLKLTVLGEEFIPGWNMYEGKAHSALFDVWCMLMVFRMQGVLFSPYDFTKKVVFIGKLENDTSVLPAGHKALVDNGVISFDIASKICEVPTQEIIKLSRTSTLQKLTELLHPLVIRISTANEISSKIREYYLNND</sequence>
<keyword evidence="2" id="KW-0540">Nuclease</keyword>
<dbReference type="InterPro" id="IPR036397">
    <property type="entry name" value="RNaseH_sf"/>
</dbReference>
<dbReference type="InterPro" id="IPR040393">
    <property type="entry name" value="TREX1/2"/>
</dbReference>
<dbReference type="PANTHER" id="PTHR13058">
    <property type="entry name" value="THREE PRIME REPAIR EXONUCLEASE 1, 2"/>
    <property type="match status" value="1"/>
</dbReference>
<dbReference type="Proteomes" id="UP001158576">
    <property type="component" value="Chromosome XSR"/>
</dbReference>
<dbReference type="InterPro" id="IPR013520">
    <property type="entry name" value="Ribonucl_H"/>
</dbReference>
<protein>
    <submittedName>
        <fullName evidence="9">Oidioi.mRNA.OKI2018_I69.XSR.g14561.t1.cds</fullName>
    </submittedName>
</protein>
<comment type="cofactor">
    <cofactor evidence="1">
        <name>Mg(2+)</name>
        <dbReference type="ChEBI" id="CHEBI:18420"/>
    </cofactor>
</comment>
<comment type="similarity">
    <text evidence="7">Belongs to the exonuclease superfamily. TREX family.</text>
</comment>